<accession>A0A444WYT0</accession>
<dbReference type="AlphaFoldDB" id="A0A444WYT0"/>
<evidence type="ECO:0000256" key="5">
    <source>
        <dbReference type="SAM" id="SignalP"/>
    </source>
</evidence>
<dbReference type="SUPFAM" id="SSF52266">
    <property type="entry name" value="SGNH hydrolase"/>
    <property type="match status" value="3"/>
</dbReference>
<dbReference type="InterPro" id="IPR035669">
    <property type="entry name" value="SGNH_plant_lipase-like"/>
</dbReference>
<keyword evidence="2 5" id="KW-0732">Signal</keyword>
<comment type="caution">
    <text evidence="6">The sequence shown here is derived from an EMBL/GenBank/DDBJ whole genome shotgun (WGS) entry which is preliminary data.</text>
</comment>
<evidence type="ECO:0000256" key="3">
    <source>
        <dbReference type="ARBA" id="ARBA00022801"/>
    </source>
</evidence>
<dbReference type="PANTHER" id="PTHR22835:SF670">
    <property type="entry name" value="GDSL-LIKE LIPASE_ACYLHYDROLASE"/>
    <property type="match status" value="1"/>
</dbReference>
<dbReference type="Pfam" id="PF00657">
    <property type="entry name" value="Lipase_GDSL"/>
    <property type="match status" value="3"/>
</dbReference>
<keyword evidence="7" id="KW-1185">Reference proteome</keyword>
<comment type="similarity">
    <text evidence="1">Belongs to the 'GDSL' lipolytic enzyme family.</text>
</comment>
<dbReference type="GO" id="GO:0016788">
    <property type="term" value="F:hydrolase activity, acting on ester bonds"/>
    <property type="evidence" value="ECO:0007669"/>
    <property type="project" value="InterPro"/>
</dbReference>
<protein>
    <recommendedName>
        <fullName evidence="8">GDSL esterase/lipase</fullName>
    </recommendedName>
</protein>
<evidence type="ECO:0000256" key="4">
    <source>
        <dbReference type="ARBA" id="ARBA00023180"/>
    </source>
</evidence>
<dbReference type="InterPro" id="IPR001087">
    <property type="entry name" value="GDSL"/>
</dbReference>
<dbReference type="EMBL" id="SDMP01000020">
    <property type="protein sequence ID" value="RYQ82571.1"/>
    <property type="molecule type" value="Genomic_DNA"/>
</dbReference>
<proteinExistence type="inferred from homology"/>
<dbReference type="PANTHER" id="PTHR22835">
    <property type="entry name" value="ZINC FINGER FYVE DOMAIN CONTAINING PROTEIN"/>
    <property type="match status" value="1"/>
</dbReference>
<feature type="signal peptide" evidence="5">
    <location>
        <begin position="1"/>
        <end position="30"/>
    </location>
</feature>
<feature type="chain" id="PRO_5019308142" description="GDSL esterase/lipase" evidence="5">
    <location>
        <begin position="31"/>
        <end position="1143"/>
    </location>
</feature>
<keyword evidence="3" id="KW-0378">Hydrolase</keyword>
<evidence type="ECO:0000313" key="6">
    <source>
        <dbReference type="EMBL" id="RYQ82571.1"/>
    </source>
</evidence>
<organism evidence="6 7">
    <name type="scientific">Arachis hypogaea</name>
    <name type="common">Peanut</name>
    <dbReference type="NCBI Taxonomy" id="3818"/>
    <lineage>
        <taxon>Eukaryota</taxon>
        <taxon>Viridiplantae</taxon>
        <taxon>Streptophyta</taxon>
        <taxon>Embryophyta</taxon>
        <taxon>Tracheophyta</taxon>
        <taxon>Spermatophyta</taxon>
        <taxon>Magnoliopsida</taxon>
        <taxon>eudicotyledons</taxon>
        <taxon>Gunneridae</taxon>
        <taxon>Pentapetalae</taxon>
        <taxon>rosids</taxon>
        <taxon>fabids</taxon>
        <taxon>Fabales</taxon>
        <taxon>Fabaceae</taxon>
        <taxon>Papilionoideae</taxon>
        <taxon>50 kb inversion clade</taxon>
        <taxon>dalbergioids sensu lato</taxon>
        <taxon>Dalbergieae</taxon>
        <taxon>Pterocarpus clade</taxon>
        <taxon>Arachis</taxon>
    </lineage>
</organism>
<keyword evidence="4" id="KW-0325">Glycoprotein</keyword>
<dbReference type="CDD" id="cd01837">
    <property type="entry name" value="SGNH_plant_lipase_like"/>
    <property type="match status" value="3"/>
</dbReference>
<dbReference type="STRING" id="3818.A0A444WYT0"/>
<reference evidence="6 7" key="1">
    <citation type="submission" date="2019-01" db="EMBL/GenBank/DDBJ databases">
        <title>Sequencing of cultivated peanut Arachis hypogaea provides insights into genome evolution and oil improvement.</title>
        <authorList>
            <person name="Chen X."/>
        </authorList>
    </citation>
    <scope>NUCLEOTIDE SEQUENCE [LARGE SCALE GENOMIC DNA]</scope>
    <source>
        <strain evidence="7">cv. Fuhuasheng</strain>
        <tissue evidence="6">Leaves</tissue>
    </source>
</reference>
<evidence type="ECO:0000256" key="1">
    <source>
        <dbReference type="ARBA" id="ARBA00008668"/>
    </source>
</evidence>
<dbReference type="Gene3D" id="3.40.50.1110">
    <property type="entry name" value="SGNH hydrolase"/>
    <property type="match status" value="3"/>
</dbReference>
<evidence type="ECO:0000256" key="2">
    <source>
        <dbReference type="ARBA" id="ARBA00022729"/>
    </source>
</evidence>
<evidence type="ECO:0008006" key="8">
    <source>
        <dbReference type="Google" id="ProtNLM"/>
    </source>
</evidence>
<dbReference type="Proteomes" id="UP000289738">
    <property type="component" value="Chromosome B10"/>
</dbReference>
<sequence length="1143" mass="127360">MASSWLKILTAPLQLLIVLLHVAASSSVSSRCFTTIYSFGDSIADTGNLYFDINTDHHIPPSQSLVLNLPYGETYFHHPTGRWSNGRLIIDFFAEHMGIPLLKPYLGIKNGKIRDWNPKEEGVNFAVGGATALDPSFFVDKGINDIATNYSLGVQLDWFQHLLPSICNSSSGCKEVLGKSLFFVGEIGGNDLNHPLFQYKSVDEIMRTYVPNVINEISSTINKLIDVGAQTLLVPGNFPLGCTFFYLNIYHTTDMGEYDNAGCLKWLNKVAKDYNKKLYAELNRLQVLHPHTNIIYADYYHAAFSLYQSPSLFGFTNSTQNACCVPENANYNYDSSVRCGDPTVIACDDPSKYISWDGIHLTEAAYKWIAKALLKELDSRIRMAKATAASSSWVWFLSVAALIHTSTASASSRCYSAIYSFGDSIADTGNLYYDTEDLSPSTYLVLDPPYGDTFFHFPTGRFSDGRLIIDFLAEQIGVPLLKPYLGIKKGKIKDWNSLEGVNFAVGGATALDISFFVEKGLYDVLVPTNYSLGVQFDWFMDLLPSICNSSSGCKQVFGSSLFLVGEIGGNDFNYLFFLGRPIEEATTYVPLVINKISWAINKLIDLGAQTLVVPGNFALGCSFFYLRNHPSTDVEDYDEAGCLKSYNNFADYYNNQLLAELNRLRQLHPGFTKSILDSCCPLANANYHNAPVKHCGEPGLISCNDPSQFITWDGVHLTEAAYKRIAKVTMISVSYPVPTIIIIMNRHLHQSPQQRWGCFLFLLLQLHIHVGADGSDVKQGRYSSIFSFGDSITDTGNSYFISEELTPNCLIPPYGETYFHHPSGRCSDGRIITDFIADYMGIPHLRPYLAFKNGAVPRGSIQHGLNFAIAGATALNRTFFEDKGFVVDATTSYSLMVQLDWFKDLLPSLCTSPSSCKQVLSSSLFIVGEIGVNDYGYLLEETTELQMLTPYIHQVVSVITSVIRELINLGAVTLMVPGSIPLGCNPAYLTLLASPNKEEYDEAGCLKWLNKFYGQHNELLQIELDRLRVLYPHVNIIYADYFNAALRFYRSPQQFGFCRDFIKVCCGGGGPYNFNETAVCGEAGAIACDDPSEYIYWDGYHFTEAAYRWMAKALFHGPYTFPKFSFSCITPETSADFNNHSMI</sequence>
<name>A0A444WYT0_ARAHY</name>
<evidence type="ECO:0000313" key="7">
    <source>
        <dbReference type="Proteomes" id="UP000289738"/>
    </source>
</evidence>
<gene>
    <name evidence="6" type="ORF">Ahy_B10g101156</name>
</gene>
<dbReference type="InterPro" id="IPR036514">
    <property type="entry name" value="SGNH_hydro_sf"/>
</dbReference>